<evidence type="ECO:0000313" key="2">
    <source>
        <dbReference type="EMBL" id="KMS55100.1"/>
    </source>
</evidence>
<organism evidence="2 3">
    <name type="scientific">Novosphingobium barchaimii LL02</name>
    <dbReference type="NCBI Taxonomy" id="1114963"/>
    <lineage>
        <taxon>Bacteria</taxon>
        <taxon>Pseudomonadati</taxon>
        <taxon>Pseudomonadota</taxon>
        <taxon>Alphaproteobacteria</taxon>
        <taxon>Sphingomonadales</taxon>
        <taxon>Sphingomonadaceae</taxon>
        <taxon>Novosphingobium</taxon>
    </lineage>
</organism>
<accession>A0A0J8AKC5</accession>
<name>A0A0J8AKC5_9SPHN</name>
<dbReference type="Pfam" id="PF04230">
    <property type="entry name" value="PS_pyruv_trans"/>
    <property type="match status" value="1"/>
</dbReference>
<dbReference type="GO" id="GO:0016740">
    <property type="term" value="F:transferase activity"/>
    <property type="evidence" value="ECO:0007669"/>
    <property type="project" value="UniProtKB-KW"/>
</dbReference>
<dbReference type="PANTHER" id="PTHR36836:SF1">
    <property type="entry name" value="COLANIC ACID BIOSYNTHESIS PROTEIN WCAK"/>
    <property type="match status" value="1"/>
</dbReference>
<dbReference type="RefSeq" id="WP_169795064.1">
    <property type="nucleotide sequence ID" value="NZ_KQ130454.1"/>
</dbReference>
<dbReference type="PANTHER" id="PTHR36836">
    <property type="entry name" value="COLANIC ACID BIOSYNTHESIS PROTEIN WCAK"/>
    <property type="match status" value="1"/>
</dbReference>
<dbReference type="Proteomes" id="UP000052268">
    <property type="component" value="Unassembled WGS sequence"/>
</dbReference>
<keyword evidence="3" id="KW-1185">Reference proteome</keyword>
<dbReference type="InterPro" id="IPR007345">
    <property type="entry name" value="Polysacch_pyruvyl_Trfase"/>
</dbReference>
<comment type="caution">
    <text evidence="2">The sequence shown here is derived from an EMBL/GenBank/DDBJ whole genome shotgun (WGS) entry which is preliminary data.</text>
</comment>
<protein>
    <submittedName>
        <fullName evidence="2">Polysaccharide pyruvyl transferase</fullName>
    </submittedName>
</protein>
<gene>
    <name evidence="2" type="ORF">V474_18785</name>
</gene>
<dbReference type="PATRIC" id="fig|1114963.3.peg.2594"/>
<evidence type="ECO:0000259" key="1">
    <source>
        <dbReference type="Pfam" id="PF04230"/>
    </source>
</evidence>
<dbReference type="EMBL" id="JACU01000005">
    <property type="protein sequence ID" value="KMS55100.1"/>
    <property type="molecule type" value="Genomic_DNA"/>
</dbReference>
<feature type="domain" description="Polysaccharide pyruvyl transferase" evidence="1">
    <location>
        <begin position="41"/>
        <end position="355"/>
    </location>
</feature>
<proteinExistence type="predicted"/>
<dbReference type="AlphaFoldDB" id="A0A0J8AKC5"/>
<reference evidence="2 3" key="1">
    <citation type="journal article" date="2015" name="G3 (Bethesda)">
        <title>Insights into Ongoing Evolution of the Hexachlorocyclohexane Catabolic Pathway from Comparative Genomics of Ten Sphingomonadaceae Strains.</title>
        <authorList>
            <person name="Pearce S.L."/>
            <person name="Oakeshott J.G."/>
            <person name="Pandey G."/>
        </authorList>
    </citation>
    <scope>NUCLEOTIDE SEQUENCE [LARGE SCALE GENOMIC DNA]</scope>
    <source>
        <strain evidence="2 3">LL02</strain>
    </source>
</reference>
<sequence length="419" mass="45012">MTAPSIAIAPALAHGDIAGIPRKRMRAINRVVLFNVKYSPNLGDGLLSECLERELMRSLPDCEVVSVDLAGRTEYPASHGGARGLALALLDRCPPPLRQFAARAMLEMLLRGRLRGRYRRGLSGADAVVIGGGNLLTDSDLNFPMKISGALAEAARLSLPVSVYAVGVAPSWSQAGAKLFNRAFSRTRLIWASVRDDRSRQGWAAHFGPRVVPAEVVVDPGVLASLHYPPAPRSPSGRKVGFCVTDPLAVRYHSDKSSAATLEDWYPAALRSLVEEGFEVALFTNGSPEDREYLHGRFYDWIRHARGPVTLSPSFETPADLASFVSGCDAIVGHRMHACIAAYSFGVPAVGLRWDVKLDSFFDLAGRGRHMLDPASVDAADAGARTTAAIADHLDPAPLIAQACREVAEFAARLQGANA</sequence>
<keyword evidence="2" id="KW-0808">Transferase</keyword>
<evidence type="ECO:0000313" key="3">
    <source>
        <dbReference type="Proteomes" id="UP000052268"/>
    </source>
</evidence>